<dbReference type="GO" id="GO:0005886">
    <property type="term" value="C:plasma membrane"/>
    <property type="evidence" value="ECO:0007669"/>
    <property type="project" value="UniProtKB-SubCell"/>
</dbReference>
<keyword evidence="5 6" id="KW-0472">Membrane</keyword>
<dbReference type="EMBL" id="JAAGRQ010000013">
    <property type="protein sequence ID" value="NDY56071.1"/>
    <property type="molecule type" value="Genomic_DNA"/>
</dbReference>
<feature type="transmembrane region" description="Helical" evidence="6">
    <location>
        <begin position="140"/>
        <end position="159"/>
    </location>
</feature>
<organism evidence="7 8">
    <name type="scientific">Desulfolutivibrio sulfodismutans</name>
    <dbReference type="NCBI Taxonomy" id="63561"/>
    <lineage>
        <taxon>Bacteria</taxon>
        <taxon>Pseudomonadati</taxon>
        <taxon>Thermodesulfobacteriota</taxon>
        <taxon>Desulfovibrionia</taxon>
        <taxon>Desulfovibrionales</taxon>
        <taxon>Desulfovibrionaceae</taxon>
        <taxon>Desulfolutivibrio</taxon>
    </lineage>
</organism>
<feature type="transmembrane region" description="Helical" evidence="6">
    <location>
        <begin position="273"/>
        <end position="306"/>
    </location>
</feature>
<evidence type="ECO:0000256" key="2">
    <source>
        <dbReference type="ARBA" id="ARBA00022475"/>
    </source>
</evidence>
<evidence type="ECO:0000313" key="7">
    <source>
        <dbReference type="EMBL" id="NDY56071.1"/>
    </source>
</evidence>
<keyword evidence="8" id="KW-1185">Reference proteome</keyword>
<evidence type="ECO:0000313" key="8">
    <source>
        <dbReference type="Proteomes" id="UP000469724"/>
    </source>
</evidence>
<evidence type="ECO:0000256" key="6">
    <source>
        <dbReference type="SAM" id="Phobius"/>
    </source>
</evidence>
<reference evidence="7 8" key="1">
    <citation type="submission" date="2020-02" db="EMBL/GenBank/DDBJ databases">
        <title>Comparative genomics of sulfur disproportionating microorganisms.</title>
        <authorList>
            <person name="Ward L.M."/>
            <person name="Bertran E."/>
            <person name="Johnston D.T."/>
        </authorList>
    </citation>
    <scope>NUCLEOTIDE SEQUENCE [LARGE SCALE GENOMIC DNA]</scope>
    <source>
        <strain evidence="7 8">DSM 3696</strain>
    </source>
</reference>
<protein>
    <submittedName>
        <fullName evidence="7">ABC transporter permease</fullName>
    </submittedName>
</protein>
<dbReference type="Pfam" id="PF02653">
    <property type="entry name" value="BPD_transp_2"/>
    <property type="match status" value="1"/>
</dbReference>
<feature type="transmembrane region" description="Helical" evidence="6">
    <location>
        <begin position="318"/>
        <end position="338"/>
    </location>
</feature>
<feature type="transmembrane region" description="Helical" evidence="6">
    <location>
        <begin position="54"/>
        <end position="74"/>
    </location>
</feature>
<dbReference type="PANTHER" id="PTHR47089:SF1">
    <property type="entry name" value="GUANOSINE ABC TRANSPORTER PERMEASE PROTEIN NUPP"/>
    <property type="match status" value="1"/>
</dbReference>
<evidence type="ECO:0000256" key="5">
    <source>
        <dbReference type="ARBA" id="ARBA00023136"/>
    </source>
</evidence>
<gene>
    <name evidence="7" type="ORF">G3N56_04835</name>
</gene>
<keyword evidence="4 6" id="KW-1133">Transmembrane helix</keyword>
<dbReference type="CDD" id="cd06580">
    <property type="entry name" value="TM_PBP1_transp_TpRbsC_like"/>
    <property type="match status" value="1"/>
</dbReference>
<feature type="transmembrane region" description="Helical" evidence="6">
    <location>
        <begin position="104"/>
        <end position="128"/>
    </location>
</feature>
<sequence>MKSPSPASINILSALALALAVTLAVLFFAGAPPLTTLAVLFGGGLDSTASLLKTFSSFIPLFLCATALLATYAAGLWNIGVEGQITLGAVFAAGFLRLPDPGSFPPVLALILALAAAFAGGALWALLAGALRVYGRVHEIFSGLGLNFAATGVTLWLILGPWKRAGMASLSGTEPLPEAFRLPGFAGKPASMAGLVLAVAAFVAVVWLLKRTTWGLRLAAVRQNLKAARLIGLSPKRRLLEAMGLCGGLAGLAGGLLVTGLYHRLIPSISGNFGYTAILAVLMVSLAPVFVPVSCFFFAVLLAGAVQLPMALELDSSLSGVIQGVLVLAFLAAGRMGIGGRLTGDKT</sequence>
<dbReference type="AlphaFoldDB" id="A0A7K3NIP2"/>
<comment type="subcellular location">
    <subcellularLocation>
        <location evidence="1">Cell membrane</location>
        <topology evidence="1">Multi-pass membrane protein</topology>
    </subcellularLocation>
</comment>
<comment type="caution">
    <text evidence="7">The sequence shown here is derived from an EMBL/GenBank/DDBJ whole genome shotgun (WGS) entry which is preliminary data.</text>
</comment>
<evidence type="ECO:0000256" key="1">
    <source>
        <dbReference type="ARBA" id="ARBA00004651"/>
    </source>
</evidence>
<proteinExistence type="predicted"/>
<evidence type="ECO:0000256" key="3">
    <source>
        <dbReference type="ARBA" id="ARBA00022692"/>
    </source>
</evidence>
<dbReference type="InterPro" id="IPR001851">
    <property type="entry name" value="ABC_transp_permease"/>
</dbReference>
<name>A0A7K3NIP2_9BACT</name>
<feature type="transmembrane region" description="Helical" evidence="6">
    <location>
        <begin position="81"/>
        <end position="98"/>
    </location>
</feature>
<keyword evidence="3 6" id="KW-0812">Transmembrane</keyword>
<dbReference type="GO" id="GO:0022857">
    <property type="term" value="F:transmembrane transporter activity"/>
    <property type="evidence" value="ECO:0007669"/>
    <property type="project" value="InterPro"/>
</dbReference>
<feature type="transmembrane region" description="Helical" evidence="6">
    <location>
        <begin position="190"/>
        <end position="209"/>
    </location>
</feature>
<dbReference type="PANTHER" id="PTHR47089">
    <property type="entry name" value="ABC TRANSPORTER, PERMEASE PROTEIN"/>
    <property type="match status" value="1"/>
</dbReference>
<keyword evidence="2" id="KW-1003">Cell membrane</keyword>
<evidence type="ECO:0000256" key="4">
    <source>
        <dbReference type="ARBA" id="ARBA00022989"/>
    </source>
</evidence>
<dbReference type="Proteomes" id="UP000469724">
    <property type="component" value="Unassembled WGS sequence"/>
</dbReference>
<feature type="transmembrane region" description="Helical" evidence="6">
    <location>
        <begin position="239"/>
        <end position="261"/>
    </location>
</feature>
<dbReference type="RefSeq" id="WP_163301125.1">
    <property type="nucleotide sequence ID" value="NZ_JAAGRQ010000013.1"/>
</dbReference>
<accession>A0A7K3NIP2</accession>